<keyword evidence="5" id="KW-1185">Reference proteome</keyword>
<evidence type="ECO:0000313" key="5">
    <source>
        <dbReference type="Proteomes" id="UP000654452"/>
    </source>
</evidence>
<evidence type="ECO:0000259" key="3">
    <source>
        <dbReference type="Pfam" id="PF05239"/>
    </source>
</evidence>
<accession>A0ABS1I8A1</accession>
<feature type="signal peptide" evidence="2">
    <location>
        <begin position="1"/>
        <end position="24"/>
    </location>
</feature>
<dbReference type="Gene3D" id="2.30.30.240">
    <property type="entry name" value="PRC-barrel domain"/>
    <property type="match status" value="1"/>
</dbReference>
<feature type="domain" description="PRC-barrel" evidence="3">
    <location>
        <begin position="57"/>
        <end position="128"/>
    </location>
</feature>
<dbReference type="RefSeq" id="WP_200487664.1">
    <property type="nucleotide sequence ID" value="NZ_JAEPIV010000048.1"/>
</dbReference>
<keyword evidence="2" id="KW-0732">Signal</keyword>
<dbReference type="SUPFAM" id="SSF50346">
    <property type="entry name" value="PRC-barrel domain"/>
    <property type="match status" value="1"/>
</dbReference>
<dbReference type="InterPro" id="IPR027275">
    <property type="entry name" value="PRC-brl_dom"/>
</dbReference>
<evidence type="ECO:0000313" key="4">
    <source>
        <dbReference type="EMBL" id="MBK4723292.1"/>
    </source>
</evidence>
<evidence type="ECO:0000256" key="1">
    <source>
        <dbReference type="SAM" id="MobiDB-lite"/>
    </source>
</evidence>
<feature type="region of interest" description="Disordered" evidence="1">
    <location>
        <begin position="262"/>
        <end position="284"/>
    </location>
</feature>
<dbReference type="Proteomes" id="UP000654452">
    <property type="component" value="Unassembled WGS sequence"/>
</dbReference>
<proteinExistence type="predicted"/>
<sequence>MKRTLLFTAAAVALMLVAPPGVNAQVQKQQADGPLASAKTVSLDRWTYDELYRNGWRADELIDTRAYGANGNEIGEVENILIGPDGNIRSIVVAAGGFLGIGDTHFAVPWNKVQVSPKMERVTVPITEANYGDYDLFGAAGFDVAAKPGSGVRRVEEGTAGTGQPRVWRASELIGDTARLKNKADYGYVQDLIFDRQGKLTAVVVEPRFTGDRNAAGPYAFPYYGYGAGFDPGLDYYGLPYDSADVGTLNRFDAGRMDAAGIGSPTGNAGSSGGGTQSSGTAKQ</sequence>
<dbReference type="InterPro" id="IPR011033">
    <property type="entry name" value="PRC_barrel-like_sf"/>
</dbReference>
<evidence type="ECO:0000256" key="2">
    <source>
        <dbReference type="SAM" id="SignalP"/>
    </source>
</evidence>
<dbReference type="EMBL" id="JAEPIV010000048">
    <property type="protein sequence ID" value="MBK4723292.1"/>
    <property type="molecule type" value="Genomic_DNA"/>
</dbReference>
<name>A0ABS1I8A1_9PROT</name>
<gene>
    <name evidence="4" type="ORF">JJL56_31045</name>
</gene>
<dbReference type="PANTHER" id="PTHR36505">
    <property type="entry name" value="BLR1072 PROTEIN"/>
    <property type="match status" value="1"/>
</dbReference>
<dbReference type="Pfam" id="PF05239">
    <property type="entry name" value="PRC"/>
    <property type="match status" value="1"/>
</dbReference>
<organism evidence="4 5">
    <name type="scientific">Azospirillum aestuarii</name>
    <dbReference type="NCBI Taxonomy" id="2802052"/>
    <lineage>
        <taxon>Bacteria</taxon>
        <taxon>Pseudomonadati</taxon>
        <taxon>Pseudomonadota</taxon>
        <taxon>Alphaproteobacteria</taxon>
        <taxon>Rhodospirillales</taxon>
        <taxon>Azospirillaceae</taxon>
        <taxon>Azospirillum</taxon>
    </lineage>
</organism>
<dbReference type="PANTHER" id="PTHR36505:SF1">
    <property type="entry name" value="BLR1072 PROTEIN"/>
    <property type="match status" value="1"/>
</dbReference>
<protein>
    <submittedName>
        <fullName evidence="4">PRC-barrel domain-containing protein</fullName>
    </submittedName>
</protein>
<reference evidence="4 5" key="1">
    <citation type="submission" date="2021-01" db="EMBL/GenBank/DDBJ databases">
        <title>Azospirillum sp. YIM DDC1 draft genome.</title>
        <authorList>
            <person name="Wang Y.-X."/>
        </authorList>
    </citation>
    <scope>NUCLEOTIDE SEQUENCE [LARGE SCALE GENOMIC DNA]</scope>
    <source>
        <strain evidence="4 5">YIM DDC1</strain>
    </source>
</reference>
<comment type="caution">
    <text evidence="4">The sequence shown here is derived from an EMBL/GenBank/DDBJ whole genome shotgun (WGS) entry which is preliminary data.</text>
</comment>
<feature type="chain" id="PRO_5047092929" evidence="2">
    <location>
        <begin position="25"/>
        <end position="284"/>
    </location>
</feature>